<organism evidence="1 2">
    <name type="scientific">Allacma fusca</name>
    <dbReference type="NCBI Taxonomy" id="39272"/>
    <lineage>
        <taxon>Eukaryota</taxon>
        <taxon>Metazoa</taxon>
        <taxon>Ecdysozoa</taxon>
        <taxon>Arthropoda</taxon>
        <taxon>Hexapoda</taxon>
        <taxon>Collembola</taxon>
        <taxon>Symphypleona</taxon>
        <taxon>Sminthuridae</taxon>
        <taxon>Allacma</taxon>
    </lineage>
</organism>
<name>A0A8J2J3Y9_9HEXA</name>
<comment type="caution">
    <text evidence="1">The sequence shown here is derived from an EMBL/GenBank/DDBJ whole genome shotgun (WGS) entry which is preliminary data.</text>
</comment>
<evidence type="ECO:0000313" key="1">
    <source>
        <dbReference type="EMBL" id="CAG7629306.1"/>
    </source>
</evidence>
<accession>A0A8J2J3Y9</accession>
<proteinExistence type="predicted"/>
<keyword evidence="2" id="KW-1185">Reference proteome</keyword>
<dbReference type="AlphaFoldDB" id="A0A8J2J3Y9"/>
<sequence length="137" mass="15757">MLKRPAKNLASDKENAISIALPGYRTSSMTFVFLHVKTPRMEQTLSLVYGNAPLTSHHRQLDDFFRPSQGLAVGRKGNRIYYFRTYYSRHVLLWVFSHHYPHPSQVQVTLLVFIWPMASTSPQLIVTGKTLLIQLTL</sequence>
<dbReference type="EMBL" id="CAJVCH010000001">
    <property type="protein sequence ID" value="CAG7629306.1"/>
    <property type="molecule type" value="Genomic_DNA"/>
</dbReference>
<dbReference type="Proteomes" id="UP000708208">
    <property type="component" value="Unassembled WGS sequence"/>
</dbReference>
<reference evidence="1" key="1">
    <citation type="submission" date="2021-06" db="EMBL/GenBank/DDBJ databases">
        <authorList>
            <person name="Hodson N. C."/>
            <person name="Mongue J. A."/>
            <person name="Jaron S. K."/>
        </authorList>
    </citation>
    <scope>NUCLEOTIDE SEQUENCE</scope>
</reference>
<gene>
    <name evidence="1" type="ORF">AFUS01_LOCUS43</name>
</gene>
<protein>
    <submittedName>
        <fullName evidence="1">Uncharacterized protein</fullName>
    </submittedName>
</protein>
<evidence type="ECO:0000313" key="2">
    <source>
        <dbReference type="Proteomes" id="UP000708208"/>
    </source>
</evidence>